<dbReference type="AlphaFoldDB" id="A0A9D9NKY5"/>
<reference evidence="1" key="1">
    <citation type="submission" date="2020-10" db="EMBL/GenBank/DDBJ databases">
        <authorList>
            <person name="Gilroy R."/>
        </authorList>
    </citation>
    <scope>NUCLEOTIDE SEQUENCE</scope>
    <source>
        <strain evidence="1">2478</strain>
    </source>
</reference>
<feature type="non-terminal residue" evidence="1">
    <location>
        <position position="1"/>
    </location>
</feature>
<sequence length="335" mass="39782">CEFKQCLFLKKISQSIESKGWVDIEEEYYTMLKTIRSAKSVGDYTYFGHPEKLNAELLELTKYLVDYLSDIQNNSTYEPSDGIERLFYSPILSRDISVSRLKEYDNHIINNLKLDRPQIAKLNKRYYGYDVEDQMQELEEFKRNDYDETTRYNKIINNRFLLESLSFPNKILVLNFNYTNTESLYVKDKEGVDVVHIHGDLAHPENIIFGYGDELDDDYKDMQKTNNNEYLKNIKSIRYLESERYREVLKFIESSPYQIYVLGHSCGTSDRTLLNTLFEHRNCISIKPYFYQKDGNDNYLDIIENISRNFTDMKLMRDLVVNKTFCSPLPQVNKY</sequence>
<dbReference type="Pfam" id="PF14253">
    <property type="entry name" value="AbiH"/>
    <property type="match status" value="1"/>
</dbReference>
<accession>A0A9D9NKY5</accession>
<reference evidence="1" key="2">
    <citation type="journal article" date="2021" name="PeerJ">
        <title>Extensive microbial diversity within the chicken gut microbiome revealed by metagenomics and culture.</title>
        <authorList>
            <person name="Gilroy R."/>
            <person name="Ravi A."/>
            <person name="Getino M."/>
            <person name="Pursley I."/>
            <person name="Horton D.L."/>
            <person name="Alikhan N.F."/>
            <person name="Baker D."/>
            <person name="Gharbi K."/>
            <person name="Hall N."/>
            <person name="Watson M."/>
            <person name="Adriaenssens E.M."/>
            <person name="Foster-Nyarko E."/>
            <person name="Jarju S."/>
            <person name="Secka A."/>
            <person name="Antonio M."/>
            <person name="Oren A."/>
            <person name="Chaudhuri R.R."/>
            <person name="La Ragione R."/>
            <person name="Hildebrand F."/>
            <person name="Pallen M.J."/>
        </authorList>
    </citation>
    <scope>NUCLEOTIDE SEQUENCE</scope>
    <source>
        <strain evidence="1">2478</strain>
    </source>
</reference>
<comment type="caution">
    <text evidence="1">The sequence shown here is derived from an EMBL/GenBank/DDBJ whole genome shotgun (WGS) entry which is preliminary data.</text>
</comment>
<dbReference type="Proteomes" id="UP000823771">
    <property type="component" value="Unassembled WGS sequence"/>
</dbReference>
<evidence type="ECO:0000313" key="2">
    <source>
        <dbReference type="Proteomes" id="UP000823771"/>
    </source>
</evidence>
<proteinExistence type="predicted"/>
<evidence type="ECO:0000313" key="1">
    <source>
        <dbReference type="EMBL" id="MBO8477301.1"/>
    </source>
</evidence>
<dbReference type="EMBL" id="JADILZ010000002">
    <property type="protein sequence ID" value="MBO8477301.1"/>
    <property type="molecule type" value="Genomic_DNA"/>
</dbReference>
<gene>
    <name evidence="1" type="ORF">IAB80_00110</name>
</gene>
<evidence type="ECO:0008006" key="3">
    <source>
        <dbReference type="Google" id="ProtNLM"/>
    </source>
</evidence>
<dbReference type="InterPro" id="IPR025935">
    <property type="entry name" value="AbiH"/>
</dbReference>
<organism evidence="1 2">
    <name type="scientific">Candidatus Cryptobacteroides excrementipullorum</name>
    <dbReference type="NCBI Taxonomy" id="2840761"/>
    <lineage>
        <taxon>Bacteria</taxon>
        <taxon>Pseudomonadati</taxon>
        <taxon>Bacteroidota</taxon>
        <taxon>Bacteroidia</taxon>
        <taxon>Bacteroidales</taxon>
        <taxon>Candidatus Cryptobacteroides</taxon>
    </lineage>
</organism>
<name>A0A9D9NKY5_9BACT</name>
<protein>
    <recommendedName>
        <fullName evidence="3">Bacteriophage abortive infection AbiH</fullName>
    </recommendedName>
</protein>